<gene>
    <name evidence="2" type="ORF">NCTC13316_00178</name>
</gene>
<feature type="chain" id="PRO_5017037052" evidence="1">
    <location>
        <begin position="22"/>
        <end position="173"/>
    </location>
</feature>
<feature type="signal peptide" evidence="1">
    <location>
        <begin position="1"/>
        <end position="21"/>
    </location>
</feature>
<dbReference type="EMBL" id="UGOD01000001">
    <property type="protein sequence ID" value="STX50113.1"/>
    <property type="molecule type" value="Genomic_DNA"/>
</dbReference>
<dbReference type="Proteomes" id="UP000254794">
    <property type="component" value="Unassembled WGS sequence"/>
</dbReference>
<dbReference type="OrthoDB" id="5641224at2"/>
<dbReference type="CDD" id="cd16385">
    <property type="entry name" value="IcmL"/>
    <property type="match status" value="1"/>
</dbReference>
<dbReference type="AlphaFoldDB" id="A0A378JIF5"/>
<keyword evidence="3" id="KW-1185">Reference proteome</keyword>
<reference evidence="2 3" key="1">
    <citation type="submission" date="2018-06" db="EMBL/GenBank/DDBJ databases">
        <authorList>
            <consortium name="Pathogen Informatics"/>
            <person name="Doyle S."/>
        </authorList>
    </citation>
    <scope>NUCLEOTIDE SEQUENCE [LARGE SCALE GENOMIC DNA]</scope>
    <source>
        <strain evidence="2 3">NCTC13316</strain>
    </source>
</reference>
<evidence type="ECO:0000313" key="2">
    <source>
        <dbReference type="EMBL" id="STX50113.1"/>
    </source>
</evidence>
<sequence length="173" mass="19521">MYRFLKFVKTLLLLCPLITYADNTQLAVWANEAIVATYTYSFNNFIQRQREIAQYFTAQGWTAYSDALNASKLPETVMKNNFFVSAVATMPPEVKALSTNQWQATMPLLVVYKNPQFQQKQTLEVTIYFNQVPSNQGVRGLAINALQAKVIEPLCECQPSKKADGQLSPNAPK</sequence>
<name>A0A378JIF5_9GAMM</name>
<organism evidence="2 3">
    <name type="scientific">Legionella busanensis</name>
    <dbReference type="NCBI Taxonomy" id="190655"/>
    <lineage>
        <taxon>Bacteria</taxon>
        <taxon>Pseudomonadati</taxon>
        <taxon>Pseudomonadota</taxon>
        <taxon>Gammaproteobacteria</taxon>
        <taxon>Legionellales</taxon>
        <taxon>Legionellaceae</taxon>
        <taxon>Legionella</taxon>
    </lineage>
</organism>
<evidence type="ECO:0000256" key="1">
    <source>
        <dbReference type="SAM" id="SignalP"/>
    </source>
</evidence>
<dbReference type="RefSeq" id="WP_115329638.1">
    <property type="nucleotide sequence ID" value="NZ_CAAAHP010000003.1"/>
</dbReference>
<evidence type="ECO:0000313" key="3">
    <source>
        <dbReference type="Proteomes" id="UP000254794"/>
    </source>
</evidence>
<protein>
    <submittedName>
        <fullName evidence="2">Protein IcmL-like protein</fullName>
    </submittedName>
</protein>
<dbReference type="Pfam" id="PF11393">
    <property type="entry name" value="T4BSS_DotI_IcmL"/>
    <property type="match status" value="1"/>
</dbReference>
<accession>A0A378JIF5</accession>
<proteinExistence type="predicted"/>
<dbReference type="InterPro" id="IPR021055">
    <property type="entry name" value="T4BSS_IcmL/DotI"/>
</dbReference>
<keyword evidence="1" id="KW-0732">Signal</keyword>